<evidence type="ECO:0000256" key="1">
    <source>
        <dbReference type="ARBA" id="ARBA00023157"/>
    </source>
</evidence>
<evidence type="ECO:0000313" key="4">
    <source>
        <dbReference type="Proteomes" id="UP001165082"/>
    </source>
</evidence>
<dbReference type="InterPro" id="IPR008979">
    <property type="entry name" value="Galactose-bd-like_sf"/>
</dbReference>
<proteinExistence type="predicted"/>
<dbReference type="SUPFAM" id="SSF49785">
    <property type="entry name" value="Galactose-binding domain-like"/>
    <property type="match status" value="1"/>
</dbReference>
<dbReference type="Gene3D" id="2.60.120.470">
    <property type="entry name" value="PITH domain"/>
    <property type="match status" value="1"/>
</dbReference>
<dbReference type="Proteomes" id="UP001165082">
    <property type="component" value="Unassembled WGS sequence"/>
</dbReference>
<feature type="domain" description="PITH" evidence="2">
    <location>
        <begin position="1"/>
        <end position="121"/>
    </location>
</feature>
<accession>A0A9W7AL35</accession>
<evidence type="ECO:0000313" key="3">
    <source>
        <dbReference type="EMBL" id="GMH72986.1"/>
    </source>
</evidence>
<comment type="caution">
    <text evidence="3">The sequence shown here is derived from an EMBL/GenBank/DDBJ whole genome shotgun (WGS) entry which is preliminary data.</text>
</comment>
<sequence>ITPLISKSECYCLNECHDATHENLFIGDDRLALKSDADEQLLIHITFNETVKVSGLKFTAFNTANLDLQTAPKYIKVFVNRPSMGFSDAEDVEPTEEFELTEEEISNEKGIEKVRVGEGSR</sequence>
<feature type="non-terminal residue" evidence="3">
    <location>
        <position position="1"/>
    </location>
</feature>
<gene>
    <name evidence="3" type="ORF">TrRE_jg617</name>
</gene>
<protein>
    <recommendedName>
        <fullName evidence="2">PITH domain-containing protein</fullName>
    </recommendedName>
</protein>
<reference evidence="3" key="1">
    <citation type="submission" date="2022-07" db="EMBL/GenBank/DDBJ databases">
        <title>Genome analysis of Parmales, a sister group of diatoms, reveals the evolutionary specialization of diatoms from phago-mixotrophs to photoautotrophs.</title>
        <authorList>
            <person name="Ban H."/>
            <person name="Sato S."/>
            <person name="Yoshikawa S."/>
            <person name="Kazumasa Y."/>
            <person name="Nakamura Y."/>
            <person name="Ichinomiya M."/>
            <person name="Saitoh K."/>
            <person name="Sato N."/>
            <person name="Blanc-Mathieu R."/>
            <person name="Endo H."/>
            <person name="Kuwata A."/>
            <person name="Ogata H."/>
        </authorList>
    </citation>
    <scope>NUCLEOTIDE SEQUENCE</scope>
</reference>
<dbReference type="PANTHER" id="PTHR46115">
    <property type="entry name" value="THIOREDOXIN-LIKE PROTEIN 1"/>
    <property type="match status" value="1"/>
</dbReference>
<name>A0A9W7AL35_9STRA</name>
<organism evidence="3 4">
    <name type="scientific">Triparma retinervis</name>
    <dbReference type="NCBI Taxonomy" id="2557542"/>
    <lineage>
        <taxon>Eukaryota</taxon>
        <taxon>Sar</taxon>
        <taxon>Stramenopiles</taxon>
        <taxon>Ochrophyta</taxon>
        <taxon>Bolidophyceae</taxon>
        <taxon>Parmales</taxon>
        <taxon>Triparmaceae</taxon>
        <taxon>Triparma</taxon>
    </lineage>
</organism>
<dbReference type="InterPro" id="IPR037047">
    <property type="entry name" value="PITH_dom_sf"/>
</dbReference>
<dbReference type="GO" id="GO:0005737">
    <property type="term" value="C:cytoplasm"/>
    <property type="evidence" value="ECO:0007669"/>
    <property type="project" value="UniProtKB-ARBA"/>
</dbReference>
<dbReference type="AlphaFoldDB" id="A0A9W7AL35"/>
<dbReference type="EMBL" id="BRXZ01001510">
    <property type="protein sequence ID" value="GMH72986.1"/>
    <property type="molecule type" value="Genomic_DNA"/>
</dbReference>
<dbReference type="Pfam" id="PF06201">
    <property type="entry name" value="PITH"/>
    <property type="match status" value="1"/>
</dbReference>
<dbReference type="InterPro" id="IPR010400">
    <property type="entry name" value="PITH_dom"/>
</dbReference>
<dbReference type="PROSITE" id="PS51532">
    <property type="entry name" value="PITH"/>
    <property type="match status" value="1"/>
</dbReference>
<dbReference type="OrthoDB" id="2121326at2759"/>
<keyword evidence="4" id="KW-1185">Reference proteome</keyword>
<evidence type="ECO:0000259" key="2">
    <source>
        <dbReference type="PROSITE" id="PS51532"/>
    </source>
</evidence>
<keyword evidence="1" id="KW-1015">Disulfide bond</keyword>